<dbReference type="RefSeq" id="WP_126550904.1">
    <property type="nucleotide sequence ID" value="NZ_BIFS01000001.1"/>
</dbReference>
<comment type="caution">
    <text evidence="2">The sequence shown here is derived from an EMBL/GenBank/DDBJ whole genome shotgun (WGS) entry which is preliminary data.</text>
</comment>
<proteinExistence type="predicted"/>
<name>A0A402AJ78_9CHLR</name>
<evidence type="ECO:0000313" key="2">
    <source>
        <dbReference type="EMBL" id="GCE19110.1"/>
    </source>
</evidence>
<dbReference type="EMBL" id="BIFS01000001">
    <property type="protein sequence ID" value="GCE19110.1"/>
    <property type="molecule type" value="Genomic_DNA"/>
</dbReference>
<evidence type="ECO:0000313" key="3">
    <source>
        <dbReference type="Proteomes" id="UP000287188"/>
    </source>
</evidence>
<reference evidence="3" key="1">
    <citation type="submission" date="2018-12" db="EMBL/GenBank/DDBJ databases">
        <title>Tengunoibacter tsumagoiensis gen. nov., sp. nov., Dictyobacter kobayashii sp. nov., D. alpinus sp. nov., and D. joshuensis sp. nov. and description of Dictyobacteraceae fam. nov. within the order Ktedonobacterales isolated from Tengu-no-mugimeshi.</title>
        <authorList>
            <person name="Wang C.M."/>
            <person name="Zheng Y."/>
            <person name="Sakai Y."/>
            <person name="Toyoda A."/>
            <person name="Minakuchi Y."/>
            <person name="Abe K."/>
            <person name="Yokota A."/>
            <person name="Yabe S."/>
        </authorList>
    </citation>
    <scope>NUCLEOTIDE SEQUENCE [LARGE SCALE GENOMIC DNA]</scope>
    <source>
        <strain evidence="3">Uno11</strain>
    </source>
</reference>
<keyword evidence="1" id="KW-1133">Transmembrane helix</keyword>
<sequence length="60" mass="6407">MSIPLSIWRAQLLSARNAARQDVRIQVAVGISLSASIVLGLWGPYNCVPSLLTGNSQARS</sequence>
<dbReference type="AlphaFoldDB" id="A0A402AJ78"/>
<accession>A0A402AJ78</accession>
<feature type="transmembrane region" description="Helical" evidence="1">
    <location>
        <begin position="25"/>
        <end position="45"/>
    </location>
</feature>
<keyword evidence="3" id="KW-1185">Reference proteome</keyword>
<evidence type="ECO:0000256" key="1">
    <source>
        <dbReference type="SAM" id="Phobius"/>
    </source>
</evidence>
<organism evidence="2 3">
    <name type="scientific">Dictyobacter kobayashii</name>
    <dbReference type="NCBI Taxonomy" id="2014872"/>
    <lineage>
        <taxon>Bacteria</taxon>
        <taxon>Bacillati</taxon>
        <taxon>Chloroflexota</taxon>
        <taxon>Ktedonobacteria</taxon>
        <taxon>Ktedonobacterales</taxon>
        <taxon>Dictyobacteraceae</taxon>
        <taxon>Dictyobacter</taxon>
    </lineage>
</organism>
<keyword evidence="1" id="KW-0812">Transmembrane</keyword>
<gene>
    <name evidence="2" type="ORF">KDK_29100</name>
</gene>
<protein>
    <submittedName>
        <fullName evidence="2">Uncharacterized protein</fullName>
    </submittedName>
</protein>
<keyword evidence="1" id="KW-0472">Membrane</keyword>
<dbReference type="Proteomes" id="UP000287188">
    <property type="component" value="Unassembled WGS sequence"/>
</dbReference>